<dbReference type="OrthoDB" id="5405820at2"/>
<evidence type="ECO:0000256" key="1">
    <source>
        <dbReference type="SAM" id="Phobius"/>
    </source>
</evidence>
<keyword evidence="1" id="KW-0812">Transmembrane</keyword>
<evidence type="ECO:0000313" key="2">
    <source>
        <dbReference type="EMBL" id="SHJ27435.1"/>
    </source>
</evidence>
<keyword evidence="3" id="KW-1185">Reference proteome</keyword>
<protein>
    <recommendedName>
        <fullName evidence="4">HAMP domain-containing protein</fullName>
    </recommendedName>
</protein>
<feature type="transmembrane region" description="Helical" evidence="1">
    <location>
        <begin position="21"/>
        <end position="48"/>
    </location>
</feature>
<name>A0A1M6HZ83_MALRU</name>
<accession>A0A1M6HZ83</accession>
<evidence type="ECO:0008006" key="4">
    <source>
        <dbReference type="Google" id="ProtNLM"/>
    </source>
</evidence>
<evidence type="ECO:0000313" key="3">
    <source>
        <dbReference type="Proteomes" id="UP000184171"/>
    </source>
</evidence>
<dbReference type="RefSeq" id="WP_072908322.1">
    <property type="nucleotide sequence ID" value="NZ_FQZT01000006.1"/>
</dbReference>
<dbReference type="Proteomes" id="UP000184171">
    <property type="component" value="Unassembled WGS sequence"/>
</dbReference>
<organism evidence="2 3">
    <name type="scientific">Malonomonas rubra DSM 5091</name>
    <dbReference type="NCBI Taxonomy" id="1122189"/>
    <lineage>
        <taxon>Bacteria</taxon>
        <taxon>Pseudomonadati</taxon>
        <taxon>Thermodesulfobacteriota</taxon>
        <taxon>Desulfuromonadia</taxon>
        <taxon>Desulfuromonadales</taxon>
        <taxon>Geopsychrobacteraceae</taxon>
        <taxon>Malonomonas</taxon>
    </lineage>
</organism>
<sequence length="189" mass="21681">MITSRRYHRKLLNFSINRKMQLGMIVRISSILFVCLLLSSAIYFHYANQEITGSFKMFHVKARNFLDMLLPIVSVSFLISLLCGVIASLFFPKPFAGGLYRIEEDLRHVIASGDLTYRIRLREGDQVMAVAEQINLLLKDFQRRVGISQQQLEQLEKIELDSDESDALIRISSQLQEQLGTLKSGQEQV</sequence>
<keyword evidence="1" id="KW-1133">Transmembrane helix</keyword>
<feature type="transmembrane region" description="Helical" evidence="1">
    <location>
        <begin position="68"/>
        <end position="91"/>
    </location>
</feature>
<dbReference type="AlphaFoldDB" id="A0A1M6HZ83"/>
<gene>
    <name evidence="2" type="ORF">SAMN02745165_01936</name>
</gene>
<dbReference type="STRING" id="1122189.SAMN02745165_01936"/>
<dbReference type="EMBL" id="FQZT01000006">
    <property type="protein sequence ID" value="SHJ27435.1"/>
    <property type="molecule type" value="Genomic_DNA"/>
</dbReference>
<proteinExistence type="predicted"/>
<reference evidence="2 3" key="1">
    <citation type="submission" date="2016-11" db="EMBL/GenBank/DDBJ databases">
        <authorList>
            <person name="Jaros S."/>
            <person name="Januszkiewicz K."/>
            <person name="Wedrychowicz H."/>
        </authorList>
    </citation>
    <scope>NUCLEOTIDE SEQUENCE [LARGE SCALE GENOMIC DNA]</scope>
    <source>
        <strain evidence="2 3">DSM 5091</strain>
    </source>
</reference>
<keyword evidence="1" id="KW-0472">Membrane</keyword>